<reference evidence="5 6" key="1">
    <citation type="journal article" date="2019" name="Genome Biol. Evol.">
        <title>Day and night: Metabolic profiles and evolutionary relationships of six axenic non-marine cyanobacteria.</title>
        <authorList>
            <person name="Will S.E."/>
            <person name="Henke P."/>
            <person name="Boedeker C."/>
            <person name="Huang S."/>
            <person name="Brinkmann H."/>
            <person name="Rohde M."/>
            <person name="Jarek M."/>
            <person name="Friedl T."/>
            <person name="Seufert S."/>
            <person name="Schumacher M."/>
            <person name="Overmann J."/>
            <person name="Neumann-Schaal M."/>
            <person name="Petersen J."/>
        </authorList>
    </citation>
    <scope>NUCLEOTIDE SEQUENCE [LARGE SCALE GENOMIC DNA]</scope>
    <source>
        <strain evidence="5 6">PCC 6912</strain>
    </source>
</reference>
<proteinExistence type="inferred from homology"/>
<dbReference type="GO" id="GO:0016829">
    <property type="term" value="F:lyase activity"/>
    <property type="evidence" value="ECO:0007669"/>
    <property type="project" value="UniProtKB-KW"/>
</dbReference>
<sequence length="285" mass="32285">MKPSDNYIEEQRNDPRSTEELIQIALAQENEYAFRDIVSILHFRGSYEVFEAASRLCNSQNPKERELGVDILAQLGIPKRTFPDESVNILLQLLEKEEDTEVLGAIGVALGHLKDSRAIKPLVKLKDHSSANVRFGVVFGLLSQTDELAINTLIDLSADEDADVRNWATFGLGSMIEINTPAIRDALFQRLIAEKNETETESEIRGEALLGLSIRRDERVVPLLIEELTSKWVGKLAIEAAKEIRDSRLYSVLIRLKEWWDVDNNLLEEAIDNCKPKKLDNRDAF</sequence>
<protein>
    <recommendedName>
        <fullName evidence="7">Phycocyanobilin lyase</fullName>
    </recommendedName>
</protein>
<evidence type="ECO:0000313" key="5">
    <source>
        <dbReference type="EMBL" id="RUR73191.1"/>
    </source>
</evidence>
<evidence type="ECO:0000256" key="4">
    <source>
        <dbReference type="ARBA" id="ARBA00023239"/>
    </source>
</evidence>
<evidence type="ECO:0008006" key="7">
    <source>
        <dbReference type="Google" id="ProtNLM"/>
    </source>
</evidence>
<dbReference type="InterPro" id="IPR011989">
    <property type="entry name" value="ARM-like"/>
</dbReference>
<evidence type="ECO:0000256" key="1">
    <source>
        <dbReference type="ARBA" id="ARBA00009299"/>
    </source>
</evidence>
<keyword evidence="3" id="KW-0605">Phycobilisome</keyword>
<comment type="similarity">
    <text evidence="1">Belongs to the CpcE/RpcE/PecE family.</text>
</comment>
<gene>
    <name evidence="5" type="ORF">PCC6912_58700</name>
</gene>
<organism evidence="5 6">
    <name type="scientific">Chlorogloeopsis fritschii PCC 6912</name>
    <dbReference type="NCBI Taxonomy" id="211165"/>
    <lineage>
        <taxon>Bacteria</taxon>
        <taxon>Bacillati</taxon>
        <taxon>Cyanobacteriota</taxon>
        <taxon>Cyanophyceae</taxon>
        <taxon>Nostocales</taxon>
        <taxon>Chlorogloeopsidaceae</taxon>
        <taxon>Chlorogloeopsis</taxon>
    </lineage>
</organism>
<evidence type="ECO:0000313" key="6">
    <source>
        <dbReference type="Proteomes" id="UP000268857"/>
    </source>
</evidence>
<keyword evidence="2" id="KW-0042">Antenna complex</keyword>
<dbReference type="RefSeq" id="WP_016878747.1">
    <property type="nucleotide sequence ID" value="NZ_AJLN01000067.1"/>
</dbReference>
<keyword evidence="4" id="KW-0456">Lyase</keyword>
<dbReference type="InterPro" id="IPR016024">
    <property type="entry name" value="ARM-type_fold"/>
</dbReference>
<dbReference type="GO" id="GO:0030089">
    <property type="term" value="C:phycobilisome"/>
    <property type="evidence" value="ECO:0007669"/>
    <property type="project" value="UniProtKB-KW"/>
</dbReference>
<dbReference type="Gene3D" id="1.25.10.10">
    <property type="entry name" value="Leucine-rich Repeat Variant"/>
    <property type="match status" value="1"/>
</dbReference>
<dbReference type="EMBL" id="RSCJ01000038">
    <property type="protein sequence ID" value="RUR73191.1"/>
    <property type="molecule type" value="Genomic_DNA"/>
</dbReference>
<dbReference type="Pfam" id="PF13646">
    <property type="entry name" value="HEAT_2"/>
    <property type="match status" value="1"/>
</dbReference>
<dbReference type="SUPFAM" id="SSF48371">
    <property type="entry name" value="ARM repeat"/>
    <property type="match status" value="1"/>
</dbReference>
<evidence type="ECO:0000256" key="2">
    <source>
        <dbReference type="ARBA" id="ARBA00022549"/>
    </source>
</evidence>
<comment type="caution">
    <text evidence="5">The sequence shown here is derived from an EMBL/GenBank/DDBJ whole genome shotgun (WGS) entry which is preliminary data.</text>
</comment>
<dbReference type="Proteomes" id="UP000268857">
    <property type="component" value="Unassembled WGS sequence"/>
</dbReference>
<name>A0A3S0ZHU1_CHLFR</name>
<dbReference type="AlphaFoldDB" id="A0A3S0ZHU1"/>
<keyword evidence="6" id="KW-1185">Reference proteome</keyword>
<dbReference type="OrthoDB" id="278248at2"/>
<evidence type="ECO:0000256" key="3">
    <source>
        <dbReference type="ARBA" id="ARBA00022738"/>
    </source>
</evidence>
<accession>A0A3S0ZHU1</accession>
<dbReference type="STRING" id="211165.GCA_000317285_02295"/>